<dbReference type="Proteomes" id="UP001233999">
    <property type="component" value="Unassembled WGS sequence"/>
</dbReference>
<protein>
    <submittedName>
        <fullName evidence="2">Uncharacterized protein</fullName>
    </submittedName>
</protein>
<comment type="caution">
    <text evidence="2">The sequence shown here is derived from an EMBL/GenBank/DDBJ whole genome shotgun (WGS) entry which is preliminary data.</text>
</comment>
<organism evidence="2 3">
    <name type="scientific">Diploptera punctata</name>
    <name type="common">Pacific beetle cockroach</name>
    <dbReference type="NCBI Taxonomy" id="6984"/>
    <lineage>
        <taxon>Eukaryota</taxon>
        <taxon>Metazoa</taxon>
        <taxon>Ecdysozoa</taxon>
        <taxon>Arthropoda</taxon>
        <taxon>Hexapoda</taxon>
        <taxon>Insecta</taxon>
        <taxon>Pterygota</taxon>
        <taxon>Neoptera</taxon>
        <taxon>Polyneoptera</taxon>
        <taxon>Dictyoptera</taxon>
        <taxon>Blattodea</taxon>
        <taxon>Blaberoidea</taxon>
        <taxon>Blaberidae</taxon>
        <taxon>Diplopterinae</taxon>
        <taxon>Diploptera</taxon>
    </lineage>
</organism>
<feature type="non-terminal residue" evidence="2">
    <location>
        <position position="1"/>
    </location>
</feature>
<feature type="compositionally biased region" description="Polar residues" evidence="1">
    <location>
        <begin position="40"/>
        <end position="54"/>
    </location>
</feature>
<feature type="non-terminal residue" evidence="2">
    <location>
        <position position="54"/>
    </location>
</feature>
<sequence>FLKCRQTIQQRLNVMEKLLSLIRHWLHNPGRKRDVPLPHSSRTSAGSCPSRMYN</sequence>
<name>A0AAD7ZRT1_DIPPU</name>
<dbReference type="AlphaFoldDB" id="A0AAD7ZRT1"/>
<feature type="region of interest" description="Disordered" evidence="1">
    <location>
        <begin position="29"/>
        <end position="54"/>
    </location>
</feature>
<gene>
    <name evidence="2" type="ORF">L9F63_002795</name>
</gene>
<evidence type="ECO:0000256" key="1">
    <source>
        <dbReference type="SAM" id="MobiDB-lite"/>
    </source>
</evidence>
<evidence type="ECO:0000313" key="2">
    <source>
        <dbReference type="EMBL" id="KAJ9585412.1"/>
    </source>
</evidence>
<dbReference type="EMBL" id="JASPKZ010007275">
    <property type="protein sequence ID" value="KAJ9585412.1"/>
    <property type="molecule type" value="Genomic_DNA"/>
</dbReference>
<evidence type="ECO:0000313" key="3">
    <source>
        <dbReference type="Proteomes" id="UP001233999"/>
    </source>
</evidence>
<reference evidence="2" key="2">
    <citation type="submission" date="2023-05" db="EMBL/GenBank/DDBJ databases">
        <authorList>
            <person name="Fouks B."/>
        </authorList>
    </citation>
    <scope>NUCLEOTIDE SEQUENCE</scope>
    <source>
        <strain evidence="2">Stay&amp;Tobe</strain>
        <tissue evidence="2">Testes</tissue>
    </source>
</reference>
<accession>A0AAD7ZRT1</accession>
<keyword evidence="3" id="KW-1185">Reference proteome</keyword>
<reference evidence="2" key="1">
    <citation type="journal article" date="2023" name="IScience">
        <title>Live-bearing cockroach genome reveals convergent evolutionary mechanisms linked to viviparity in insects and beyond.</title>
        <authorList>
            <person name="Fouks B."/>
            <person name="Harrison M.C."/>
            <person name="Mikhailova A.A."/>
            <person name="Marchal E."/>
            <person name="English S."/>
            <person name="Carruthers M."/>
            <person name="Jennings E.C."/>
            <person name="Chiamaka E.L."/>
            <person name="Frigard R.A."/>
            <person name="Pippel M."/>
            <person name="Attardo G.M."/>
            <person name="Benoit J.B."/>
            <person name="Bornberg-Bauer E."/>
            <person name="Tobe S.S."/>
        </authorList>
    </citation>
    <scope>NUCLEOTIDE SEQUENCE</scope>
    <source>
        <strain evidence="2">Stay&amp;Tobe</strain>
    </source>
</reference>
<proteinExistence type="predicted"/>